<feature type="binding site" evidence="7">
    <location>
        <begin position="8"/>
        <end position="13"/>
    </location>
    <ligand>
        <name>NADP(+)</name>
        <dbReference type="ChEBI" id="CHEBI:58349"/>
    </ligand>
</feature>
<evidence type="ECO:0000313" key="10">
    <source>
        <dbReference type="EMBL" id="MYM19921.1"/>
    </source>
</evidence>
<dbReference type="AlphaFoldDB" id="A0A6N9H7Q9"/>
<dbReference type="HAMAP" id="MF_01925">
    <property type="entry name" value="P5C_reductase"/>
    <property type="match status" value="1"/>
</dbReference>
<keyword evidence="11" id="KW-1185">Reference proteome</keyword>
<evidence type="ECO:0000256" key="7">
    <source>
        <dbReference type="PIRSR" id="PIRSR000193-1"/>
    </source>
</evidence>
<dbReference type="EMBL" id="WWEQ01000029">
    <property type="protein sequence ID" value="MYM19921.1"/>
    <property type="molecule type" value="Genomic_DNA"/>
</dbReference>
<dbReference type="Pfam" id="PF14748">
    <property type="entry name" value="P5CR_dimer"/>
    <property type="match status" value="1"/>
</dbReference>
<keyword evidence="3 5" id="KW-0560">Oxidoreductase</keyword>
<dbReference type="Proteomes" id="UP000469215">
    <property type="component" value="Unassembled WGS sequence"/>
</dbReference>
<evidence type="ECO:0000256" key="5">
    <source>
        <dbReference type="HAMAP-Rule" id="MF_01925"/>
    </source>
</evidence>
<feature type="binding site" evidence="7">
    <location>
        <position position="65"/>
    </location>
    <ligand>
        <name>NADPH</name>
        <dbReference type="ChEBI" id="CHEBI:57783"/>
    </ligand>
</feature>
<evidence type="ECO:0000256" key="6">
    <source>
        <dbReference type="NCBIfam" id="TIGR00112"/>
    </source>
</evidence>
<dbReference type="EC" id="1.5.1.2" evidence="5 6"/>
<keyword evidence="5" id="KW-0641">Proline biosynthesis</keyword>
<feature type="domain" description="Pyrroline-5-carboxylate reductase dimerisation" evidence="9">
    <location>
        <begin position="169"/>
        <end position="272"/>
    </location>
</feature>
<organism evidence="10 11">
    <name type="scientific">Brevibacterium rongguiense</name>
    <dbReference type="NCBI Taxonomy" id="2695267"/>
    <lineage>
        <taxon>Bacteria</taxon>
        <taxon>Bacillati</taxon>
        <taxon>Actinomycetota</taxon>
        <taxon>Actinomycetes</taxon>
        <taxon>Micrococcales</taxon>
        <taxon>Brevibacteriaceae</taxon>
        <taxon>Brevibacterium</taxon>
    </lineage>
</organism>
<name>A0A6N9H7Q9_9MICO</name>
<keyword evidence="5" id="KW-0963">Cytoplasm</keyword>
<comment type="caution">
    <text evidence="10">The sequence shown here is derived from an EMBL/GenBank/DDBJ whole genome shotgun (WGS) entry which is preliminary data.</text>
</comment>
<comment type="pathway">
    <text evidence="5">Amino-acid biosynthesis; L-proline biosynthesis; L-proline from L-glutamate 5-semialdehyde: step 1/1.</text>
</comment>
<dbReference type="InterPro" id="IPR036291">
    <property type="entry name" value="NAD(P)-bd_dom_sf"/>
</dbReference>
<dbReference type="InterPro" id="IPR008927">
    <property type="entry name" value="6-PGluconate_DH-like_C_sf"/>
</dbReference>
<dbReference type="GO" id="GO:0055129">
    <property type="term" value="P:L-proline biosynthetic process"/>
    <property type="evidence" value="ECO:0007669"/>
    <property type="project" value="UniProtKB-UniRule"/>
</dbReference>
<comment type="subcellular location">
    <subcellularLocation>
        <location evidence="5">Cytoplasm</location>
    </subcellularLocation>
</comment>
<reference evidence="10 11" key="1">
    <citation type="submission" date="2020-01" db="EMBL/GenBank/DDBJ databases">
        <authorList>
            <person name="Deng T."/>
        </authorList>
    </citation>
    <scope>NUCLEOTIDE SEQUENCE [LARGE SCALE GENOMIC DNA]</scope>
    <source>
        <strain evidence="10 11">5221</strain>
    </source>
</reference>
<evidence type="ECO:0000256" key="3">
    <source>
        <dbReference type="ARBA" id="ARBA00023002"/>
    </source>
</evidence>
<dbReference type="FunFam" id="1.10.3730.10:FF:000001">
    <property type="entry name" value="Pyrroline-5-carboxylate reductase"/>
    <property type="match status" value="1"/>
</dbReference>
<dbReference type="PANTHER" id="PTHR11645:SF0">
    <property type="entry name" value="PYRROLINE-5-CARBOXYLATE REDUCTASE 3"/>
    <property type="match status" value="1"/>
</dbReference>
<dbReference type="NCBIfam" id="TIGR00112">
    <property type="entry name" value="proC"/>
    <property type="match status" value="1"/>
</dbReference>
<feature type="domain" description="Pyrroline-5-carboxylate reductase catalytic N-terminal" evidence="8">
    <location>
        <begin position="4"/>
        <end position="107"/>
    </location>
</feature>
<dbReference type="SUPFAM" id="SSF48179">
    <property type="entry name" value="6-phosphogluconate dehydrogenase C-terminal domain-like"/>
    <property type="match status" value="1"/>
</dbReference>
<dbReference type="PANTHER" id="PTHR11645">
    <property type="entry name" value="PYRROLINE-5-CARBOXYLATE REDUCTASE"/>
    <property type="match status" value="1"/>
</dbReference>
<dbReference type="UniPathway" id="UPA00098">
    <property type="reaction ID" value="UER00361"/>
</dbReference>
<dbReference type="GO" id="GO:0005737">
    <property type="term" value="C:cytoplasm"/>
    <property type="evidence" value="ECO:0007669"/>
    <property type="project" value="UniProtKB-SubCell"/>
</dbReference>
<evidence type="ECO:0000313" key="11">
    <source>
        <dbReference type="Proteomes" id="UP000469215"/>
    </source>
</evidence>
<comment type="catalytic activity">
    <reaction evidence="5">
        <text>L-proline + NADP(+) = (S)-1-pyrroline-5-carboxylate + NADPH + 2 H(+)</text>
        <dbReference type="Rhea" id="RHEA:14109"/>
        <dbReference type="ChEBI" id="CHEBI:15378"/>
        <dbReference type="ChEBI" id="CHEBI:17388"/>
        <dbReference type="ChEBI" id="CHEBI:57783"/>
        <dbReference type="ChEBI" id="CHEBI:58349"/>
        <dbReference type="ChEBI" id="CHEBI:60039"/>
        <dbReference type="EC" id="1.5.1.2"/>
    </reaction>
</comment>
<keyword evidence="5" id="KW-0028">Amino-acid biosynthesis</keyword>
<accession>A0A6N9H7Q9</accession>
<dbReference type="InterPro" id="IPR028939">
    <property type="entry name" value="P5C_Rdtase_cat_N"/>
</dbReference>
<evidence type="ECO:0000259" key="9">
    <source>
        <dbReference type="Pfam" id="PF14748"/>
    </source>
</evidence>
<dbReference type="Pfam" id="PF03807">
    <property type="entry name" value="F420_oxidored"/>
    <property type="match status" value="1"/>
</dbReference>
<dbReference type="RefSeq" id="WP_160953346.1">
    <property type="nucleotide sequence ID" value="NZ_WWEQ01000029.1"/>
</dbReference>
<dbReference type="SUPFAM" id="SSF51735">
    <property type="entry name" value="NAD(P)-binding Rossmann-fold domains"/>
    <property type="match status" value="1"/>
</dbReference>
<keyword evidence="2 5" id="KW-0521">NADP</keyword>
<evidence type="ECO:0000256" key="4">
    <source>
        <dbReference type="ARBA" id="ARBA00058118"/>
    </source>
</evidence>
<evidence type="ECO:0000259" key="8">
    <source>
        <dbReference type="Pfam" id="PF03807"/>
    </source>
</evidence>
<comment type="function">
    <text evidence="4 5">Catalyzes the reduction of 1-pyrroline-5-carboxylate (PCA) to L-proline.</text>
</comment>
<comment type="catalytic activity">
    <reaction evidence="5">
        <text>L-proline + NAD(+) = (S)-1-pyrroline-5-carboxylate + NADH + 2 H(+)</text>
        <dbReference type="Rhea" id="RHEA:14105"/>
        <dbReference type="ChEBI" id="CHEBI:15378"/>
        <dbReference type="ChEBI" id="CHEBI:17388"/>
        <dbReference type="ChEBI" id="CHEBI:57540"/>
        <dbReference type="ChEBI" id="CHEBI:57945"/>
        <dbReference type="ChEBI" id="CHEBI:60039"/>
        <dbReference type="EC" id="1.5.1.2"/>
    </reaction>
</comment>
<dbReference type="Gene3D" id="1.10.3730.10">
    <property type="entry name" value="ProC C-terminal domain-like"/>
    <property type="match status" value="1"/>
</dbReference>
<dbReference type="PIRSF" id="PIRSF000193">
    <property type="entry name" value="Pyrrol-5-carb_rd"/>
    <property type="match status" value="1"/>
</dbReference>
<dbReference type="InterPro" id="IPR000304">
    <property type="entry name" value="Pyrroline-COOH_reductase"/>
</dbReference>
<evidence type="ECO:0000256" key="1">
    <source>
        <dbReference type="ARBA" id="ARBA00005525"/>
    </source>
</evidence>
<feature type="binding site" evidence="7">
    <location>
        <position position="38"/>
    </location>
    <ligand>
        <name>NADP(+)</name>
        <dbReference type="ChEBI" id="CHEBI:58349"/>
    </ligand>
</feature>
<dbReference type="GO" id="GO:0004735">
    <property type="term" value="F:pyrroline-5-carboxylate reductase activity"/>
    <property type="evidence" value="ECO:0007669"/>
    <property type="project" value="UniProtKB-UniRule"/>
</dbReference>
<sequence length="279" mass="28243">MTPTIAFLGTGNMGAALLAGILAAGEDHVARDRVHATTKSQESARALAERLDVPATSLESEPDANREAVDGADFVFLGVKPWMMRGTLADLAGALPARAVIVSMAAGFSAAQIQELAPDNPVVRIMPNTPSALGRGVIALAAGEGVDEDQRAQLSALLSGAGEVFEVSEEQIGAMTGISGSGVAYFFYLAEALVAAGVELGLDEETARGMVVQTAVGAGALLADGGDPAALRNAVTSKGGTTHAAITALADADFEAVVARAATAARDRAAEMEAENQQG</sequence>
<dbReference type="Gene3D" id="3.40.50.720">
    <property type="entry name" value="NAD(P)-binding Rossmann-like Domain"/>
    <property type="match status" value="1"/>
</dbReference>
<protein>
    <recommendedName>
        <fullName evidence="5 6">Pyrroline-5-carboxylate reductase</fullName>
        <shortName evidence="5">P5C reductase</shortName>
        <shortName evidence="5">P5CR</shortName>
        <ecNumber evidence="5 6">1.5.1.2</ecNumber>
    </recommendedName>
    <alternativeName>
        <fullName evidence="5">PCA reductase</fullName>
    </alternativeName>
</protein>
<evidence type="ECO:0000256" key="2">
    <source>
        <dbReference type="ARBA" id="ARBA00022857"/>
    </source>
</evidence>
<proteinExistence type="inferred from homology"/>
<gene>
    <name evidence="5 10" type="primary">proC</name>
    <name evidence="10" type="ORF">GSY69_08060</name>
</gene>
<comment type="similarity">
    <text evidence="1 5">Belongs to the pyrroline-5-carboxylate reductase family.</text>
</comment>
<dbReference type="InterPro" id="IPR029036">
    <property type="entry name" value="P5CR_dimer"/>
</dbReference>